<reference evidence="2 3" key="1">
    <citation type="submission" date="2024-06" db="EMBL/GenBank/DDBJ databases">
        <authorList>
            <person name="Kaempfer P."/>
            <person name="Viver T."/>
        </authorList>
    </citation>
    <scope>NUCLEOTIDE SEQUENCE [LARGE SCALE GENOMIC DNA]</scope>
    <source>
        <strain evidence="2 3">ST-64</strain>
    </source>
</reference>
<evidence type="ECO:0000259" key="1">
    <source>
        <dbReference type="Pfam" id="PF13460"/>
    </source>
</evidence>
<comment type="caution">
    <text evidence="2">The sequence shown here is derived from an EMBL/GenBank/DDBJ whole genome shotgun (WGS) entry which is preliminary data.</text>
</comment>
<dbReference type="PANTHER" id="PTHR47129:SF1">
    <property type="entry name" value="NMRA-LIKE DOMAIN-CONTAINING PROTEIN"/>
    <property type="match status" value="1"/>
</dbReference>
<dbReference type="InterPro" id="IPR052718">
    <property type="entry name" value="NmrA-type_oxidoreductase"/>
</dbReference>
<protein>
    <submittedName>
        <fullName evidence="2">SDR family oxidoreductase</fullName>
        <ecNumber evidence="2">1.6.5.2</ecNumber>
    </submittedName>
</protein>
<organism evidence="2 3">
    <name type="scientific">Sphingomonas plantiphila</name>
    <dbReference type="NCBI Taxonomy" id="3163295"/>
    <lineage>
        <taxon>Bacteria</taxon>
        <taxon>Pseudomonadati</taxon>
        <taxon>Pseudomonadota</taxon>
        <taxon>Alphaproteobacteria</taxon>
        <taxon>Sphingomonadales</taxon>
        <taxon>Sphingomonadaceae</taxon>
        <taxon>Sphingomonas</taxon>
    </lineage>
</organism>
<dbReference type="EC" id="1.6.5.2" evidence="2"/>
<dbReference type="SUPFAM" id="SSF51735">
    <property type="entry name" value="NAD(P)-binding Rossmann-fold domains"/>
    <property type="match status" value="1"/>
</dbReference>
<keyword evidence="2" id="KW-0560">Oxidoreductase</keyword>
<evidence type="ECO:0000313" key="3">
    <source>
        <dbReference type="Proteomes" id="UP001629244"/>
    </source>
</evidence>
<evidence type="ECO:0000313" key="2">
    <source>
        <dbReference type="EMBL" id="MFL9842459.1"/>
    </source>
</evidence>
<accession>A0ABW8YQA1</accession>
<keyword evidence="3" id="KW-1185">Reference proteome</keyword>
<dbReference type="InterPro" id="IPR036291">
    <property type="entry name" value="NAD(P)-bd_dom_sf"/>
</dbReference>
<dbReference type="Pfam" id="PF13460">
    <property type="entry name" value="NAD_binding_10"/>
    <property type="match status" value="1"/>
</dbReference>
<dbReference type="PANTHER" id="PTHR47129">
    <property type="entry name" value="QUINONE OXIDOREDUCTASE 2"/>
    <property type="match status" value="1"/>
</dbReference>
<sequence>MPKILVTGATGNIGRLTLEHLLKRVSATDIVGLARDPGRAADLAAKGIEVRRGDYFDSEGLVRAFDGIERIMLVSTTAFTDRNVQHENVIDAAKQAGVRHIVYMPIIRNGGSTFRLPQVTEEDRFVEERLQNSGLDHTFVRHPPFLENLETYIGGNPLEKGVRTPEGSGRAGYASRNDLAEAQAVVLSERGHEGKDYALYGDPAVSFRDIAQILSDVSGKPIPLRTVSDRDYIANLMEAGLPEPAASFVRLWVKGVAAGEWDGQTGDLERLLGRKPMTPVEYLRARYADRET</sequence>
<dbReference type="CDD" id="cd05269">
    <property type="entry name" value="TMR_SDR_a"/>
    <property type="match status" value="1"/>
</dbReference>
<dbReference type="GO" id="GO:0003955">
    <property type="term" value="F:NAD(P)H dehydrogenase (quinone) activity"/>
    <property type="evidence" value="ECO:0007669"/>
    <property type="project" value="UniProtKB-EC"/>
</dbReference>
<dbReference type="Proteomes" id="UP001629244">
    <property type="component" value="Unassembled WGS sequence"/>
</dbReference>
<proteinExistence type="predicted"/>
<name>A0ABW8YQA1_9SPHN</name>
<dbReference type="EMBL" id="JBELQC010000003">
    <property type="protein sequence ID" value="MFL9842459.1"/>
    <property type="molecule type" value="Genomic_DNA"/>
</dbReference>
<dbReference type="Gene3D" id="3.40.50.720">
    <property type="entry name" value="NAD(P)-binding Rossmann-like Domain"/>
    <property type="match status" value="1"/>
</dbReference>
<dbReference type="InterPro" id="IPR016040">
    <property type="entry name" value="NAD(P)-bd_dom"/>
</dbReference>
<dbReference type="Gene3D" id="3.90.25.10">
    <property type="entry name" value="UDP-galactose 4-epimerase, domain 1"/>
    <property type="match status" value="1"/>
</dbReference>
<feature type="domain" description="NAD(P)-binding" evidence="1">
    <location>
        <begin position="8"/>
        <end position="187"/>
    </location>
</feature>
<dbReference type="RefSeq" id="WP_408080143.1">
    <property type="nucleotide sequence ID" value="NZ_JBELQC010000003.1"/>
</dbReference>
<gene>
    <name evidence="2" type="ORF">ABS767_15930</name>
</gene>